<keyword evidence="2" id="KW-1133">Transmembrane helix</keyword>
<dbReference type="AlphaFoldDB" id="A0AA38MR60"/>
<evidence type="ECO:0000256" key="1">
    <source>
        <dbReference type="SAM" id="MobiDB-lite"/>
    </source>
</evidence>
<evidence type="ECO:0000256" key="2">
    <source>
        <dbReference type="SAM" id="Phobius"/>
    </source>
</evidence>
<dbReference type="PANTHER" id="PTHR44809:SF1">
    <property type="entry name" value="PROTEIN O-MANNOSYL-TRANSFERASE TMTC1"/>
    <property type="match status" value="1"/>
</dbReference>
<dbReference type="EMBL" id="JALNTZ010000001">
    <property type="protein sequence ID" value="KAJ3664554.1"/>
    <property type="molecule type" value="Genomic_DNA"/>
</dbReference>
<comment type="caution">
    <text evidence="3">The sequence shown here is derived from an EMBL/GenBank/DDBJ whole genome shotgun (WGS) entry which is preliminary data.</text>
</comment>
<reference evidence="3" key="1">
    <citation type="journal article" date="2023" name="G3 (Bethesda)">
        <title>Whole genome assemblies of Zophobas morio and Tenebrio molitor.</title>
        <authorList>
            <person name="Kaur S."/>
            <person name="Stinson S.A."/>
            <person name="diCenzo G.C."/>
        </authorList>
    </citation>
    <scope>NUCLEOTIDE SEQUENCE</scope>
    <source>
        <strain evidence="3">QUZm001</strain>
    </source>
</reference>
<keyword evidence="2" id="KW-0812">Transmembrane</keyword>
<protein>
    <submittedName>
        <fullName evidence="3">Uncharacterized protein</fullName>
    </submittedName>
</protein>
<feature type="region of interest" description="Disordered" evidence="1">
    <location>
        <begin position="1"/>
        <end position="22"/>
    </location>
</feature>
<accession>A0AA38MR60</accession>
<proteinExistence type="predicted"/>
<dbReference type="Proteomes" id="UP001168821">
    <property type="component" value="Unassembled WGS sequence"/>
</dbReference>
<keyword evidence="4" id="KW-1185">Reference proteome</keyword>
<sequence length="127" mass="14017">MNLRDLKRSESSSKNLREPERMTECESYGENLREPGRVCKDLKANYLCFGLQPVWFHATNILLHAAACILFTRVCLSIAGLKPPFATLAGLLFAAHPIHTEAVTGIVGRADVLACVFFLVSLLAYHG</sequence>
<evidence type="ECO:0000313" key="3">
    <source>
        <dbReference type="EMBL" id="KAJ3664554.1"/>
    </source>
</evidence>
<dbReference type="PANTHER" id="PTHR44809">
    <property type="match status" value="1"/>
</dbReference>
<keyword evidence="2" id="KW-0472">Membrane</keyword>
<gene>
    <name evidence="3" type="ORF">Zmor_000112</name>
</gene>
<organism evidence="3 4">
    <name type="scientific">Zophobas morio</name>
    <dbReference type="NCBI Taxonomy" id="2755281"/>
    <lineage>
        <taxon>Eukaryota</taxon>
        <taxon>Metazoa</taxon>
        <taxon>Ecdysozoa</taxon>
        <taxon>Arthropoda</taxon>
        <taxon>Hexapoda</taxon>
        <taxon>Insecta</taxon>
        <taxon>Pterygota</taxon>
        <taxon>Neoptera</taxon>
        <taxon>Endopterygota</taxon>
        <taxon>Coleoptera</taxon>
        <taxon>Polyphaga</taxon>
        <taxon>Cucujiformia</taxon>
        <taxon>Tenebrionidae</taxon>
        <taxon>Zophobas</taxon>
    </lineage>
</organism>
<dbReference type="InterPro" id="IPR052943">
    <property type="entry name" value="TMTC_O-mannosyl-trnsfr"/>
</dbReference>
<name>A0AA38MR60_9CUCU</name>
<feature type="transmembrane region" description="Helical" evidence="2">
    <location>
        <begin position="102"/>
        <end position="125"/>
    </location>
</feature>
<evidence type="ECO:0000313" key="4">
    <source>
        <dbReference type="Proteomes" id="UP001168821"/>
    </source>
</evidence>